<evidence type="ECO:0000259" key="4">
    <source>
        <dbReference type="PROSITE" id="PS50043"/>
    </source>
</evidence>
<dbReference type="EMBL" id="BARX01000026">
    <property type="protein sequence ID" value="GAD03364.1"/>
    <property type="molecule type" value="Genomic_DNA"/>
</dbReference>
<dbReference type="CDD" id="cd06170">
    <property type="entry name" value="LuxR_C_like"/>
    <property type="match status" value="1"/>
</dbReference>
<dbReference type="PROSITE" id="PS50043">
    <property type="entry name" value="HTH_LUXR_2"/>
    <property type="match status" value="1"/>
</dbReference>
<dbReference type="GO" id="GO:0006355">
    <property type="term" value="P:regulation of DNA-templated transcription"/>
    <property type="evidence" value="ECO:0007669"/>
    <property type="project" value="InterPro"/>
</dbReference>
<protein>
    <recommendedName>
        <fullName evidence="4">HTH luxR-type domain-containing protein</fullName>
    </recommendedName>
</protein>
<keyword evidence="3" id="KW-0804">Transcription</keyword>
<evidence type="ECO:0000256" key="3">
    <source>
        <dbReference type="ARBA" id="ARBA00023163"/>
    </source>
</evidence>
<evidence type="ECO:0000313" key="5">
    <source>
        <dbReference type="EMBL" id="GAD03364.1"/>
    </source>
</evidence>
<reference evidence="5" key="1">
    <citation type="journal article" date="2013" name="Genome Announc.">
        <title>Draft Genome Sequence of Agarivorans albus Strain MKT 106T, an Agarolytic Marine Bacterium.</title>
        <authorList>
            <person name="Yasuike M."/>
            <person name="Nakamura Y."/>
            <person name="Kai W."/>
            <person name="Fujiwara A."/>
            <person name="Fukui Y."/>
            <person name="Satomi M."/>
            <person name="Sano M."/>
        </authorList>
    </citation>
    <scope>NUCLEOTIDE SEQUENCE [LARGE SCALE GENOMIC DNA]</scope>
</reference>
<dbReference type="PRINTS" id="PR00038">
    <property type="entry name" value="HTHLUXR"/>
</dbReference>
<gene>
    <name evidence="5" type="ORF">AALB_3444</name>
</gene>
<name>R9PPV5_AGAAL</name>
<feature type="domain" description="HTH luxR-type" evidence="4">
    <location>
        <begin position="181"/>
        <end position="246"/>
    </location>
</feature>
<dbReference type="Proteomes" id="UP000014461">
    <property type="component" value="Unassembled WGS sequence"/>
</dbReference>
<proteinExistence type="predicted"/>
<dbReference type="SMART" id="SM00421">
    <property type="entry name" value="HTH_LUXR"/>
    <property type="match status" value="1"/>
</dbReference>
<organism evidence="5 6">
    <name type="scientific">Agarivorans albus MKT 106</name>
    <dbReference type="NCBI Taxonomy" id="1331007"/>
    <lineage>
        <taxon>Bacteria</taxon>
        <taxon>Pseudomonadati</taxon>
        <taxon>Pseudomonadota</taxon>
        <taxon>Gammaproteobacteria</taxon>
        <taxon>Alteromonadales</taxon>
        <taxon>Alteromonadaceae</taxon>
        <taxon>Agarivorans</taxon>
    </lineage>
</organism>
<dbReference type="Pfam" id="PF00196">
    <property type="entry name" value="GerE"/>
    <property type="match status" value="1"/>
</dbReference>
<keyword evidence="6" id="KW-1185">Reference proteome</keyword>
<dbReference type="InterPro" id="IPR000792">
    <property type="entry name" value="Tscrpt_reg_LuxR_C"/>
</dbReference>
<dbReference type="PANTHER" id="PTHR43214">
    <property type="entry name" value="TWO-COMPONENT RESPONSE REGULATOR"/>
    <property type="match status" value="1"/>
</dbReference>
<dbReference type="STRING" id="1331007.AALB_3444"/>
<accession>R9PPV5</accession>
<keyword evidence="2" id="KW-0238">DNA-binding</keyword>
<dbReference type="GO" id="GO:0003677">
    <property type="term" value="F:DNA binding"/>
    <property type="evidence" value="ECO:0007669"/>
    <property type="project" value="UniProtKB-KW"/>
</dbReference>
<dbReference type="SUPFAM" id="SSF46894">
    <property type="entry name" value="C-terminal effector domain of the bipartite response regulators"/>
    <property type="match status" value="1"/>
</dbReference>
<dbReference type="PANTHER" id="PTHR43214:SF41">
    <property type="entry name" value="NITRATE_NITRITE RESPONSE REGULATOR PROTEIN NARP"/>
    <property type="match status" value="1"/>
</dbReference>
<sequence>MLEQSEQLMQTGPAQFTTVWQHLADPALTFFGLDRVTLFPNSMILVNAENTLHHAVDWLNPATINDYIDDNDRHLDYLKKVEQAKEPVLFNEVELASSNDFVLQKLYQEGACLHYIVPLSLHGERWGALASSMFKKTLCNCSQPSTDIEQLKLIGNLWLSHWQHAKVLSSVSENAPSRTADHHKVLKLSPKQVKVLSLLAQGYSAKQAGKMLNLSPRTVESHKYRLMAQLELHSPMEMVLFAVRNHLI</sequence>
<dbReference type="AlphaFoldDB" id="R9PPV5"/>
<evidence type="ECO:0000313" key="6">
    <source>
        <dbReference type="Proteomes" id="UP000014461"/>
    </source>
</evidence>
<dbReference type="Gene3D" id="1.10.10.10">
    <property type="entry name" value="Winged helix-like DNA-binding domain superfamily/Winged helix DNA-binding domain"/>
    <property type="match status" value="1"/>
</dbReference>
<dbReference type="InterPro" id="IPR016032">
    <property type="entry name" value="Sig_transdc_resp-reg_C-effctor"/>
</dbReference>
<evidence type="ECO:0000256" key="1">
    <source>
        <dbReference type="ARBA" id="ARBA00023015"/>
    </source>
</evidence>
<evidence type="ECO:0000256" key="2">
    <source>
        <dbReference type="ARBA" id="ARBA00023125"/>
    </source>
</evidence>
<comment type="caution">
    <text evidence="5">The sequence shown here is derived from an EMBL/GenBank/DDBJ whole genome shotgun (WGS) entry which is preliminary data.</text>
</comment>
<keyword evidence="1" id="KW-0805">Transcription regulation</keyword>
<dbReference type="InterPro" id="IPR039420">
    <property type="entry name" value="WalR-like"/>
</dbReference>
<dbReference type="InterPro" id="IPR036388">
    <property type="entry name" value="WH-like_DNA-bd_sf"/>
</dbReference>